<gene>
    <name evidence="1" type="ORF">PVK37_26565</name>
</gene>
<dbReference type="RefSeq" id="WP_275030552.1">
    <property type="nucleotide sequence ID" value="NZ_CP118615.1"/>
</dbReference>
<dbReference type="Proteomes" id="UP001219605">
    <property type="component" value="Chromosome"/>
</dbReference>
<dbReference type="EMBL" id="CP118615">
    <property type="protein sequence ID" value="WDZ83995.1"/>
    <property type="molecule type" value="Genomic_DNA"/>
</dbReference>
<organism evidence="1 2">
    <name type="scientific">Micromonospora cathayae</name>
    <dbReference type="NCBI Taxonomy" id="3028804"/>
    <lineage>
        <taxon>Bacteria</taxon>
        <taxon>Bacillati</taxon>
        <taxon>Actinomycetota</taxon>
        <taxon>Actinomycetes</taxon>
        <taxon>Micromonosporales</taxon>
        <taxon>Micromonosporaceae</taxon>
        <taxon>Micromonospora</taxon>
    </lineage>
</organism>
<protein>
    <submittedName>
        <fullName evidence="1">Uncharacterized protein</fullName>
    </submittedName>
</protein>
<dbReference type="Gene3D" id="2.60.120.560">
    <property type="entry name" value="Exo-inulinase, domain 1"/>
    <property type="match status" value="1"/>
</dbReference>
<keyword evidence="2" id="KW-1185">Reference proteome</keyword>
<evidence type="ECO:0000313" key="1">
    <source>
        <dbReference type="EMBL" id="WDZ83995.1"/>
    </source>
</evidence>
<name>A0ABY7ZM11_9ACTN</name>
<evidence type="ECO:0000313" key="2">
    <source>
        <dbReference type="Proteomes" id="UP001219605"/>
    </source>
</evidence>
<sequence length="1254" mass="133530">MGEYNPDRPYVMGMQWAPLLADTVLLDTGSEVGYTFRARTSHPSGDGLRRVHLDVATPPPGLPARKELLVNLYPAGQVAGTGPVRKLVIPMRDGTLLTGAALAGGASTPQDAVQNPSDPRHITLTGPNAAARCWFDTNSQRTHSRLDGRRILDVSVLYVMSGPFADLAPAVTLGLERPSAGVNWLMDDTLTGPAIHSGITTVGRSRLGELNPWWNTAAAPTVERGRTPWRAQNIAGSGVPAGLSSLSASGGTNINVRLQASSSATPAMVFQLHYLALEVTYGEENRVGGGGLSLSEGVSYINGYYYEVPIWDTGWFAGSVQLIAGREYAVTVGQAYAGQLSVASPVPVRADRLGPVEPFPSHRGVLLRKTLREGQTPTVETAQELPSVVLLSGGSSPGTPDLSGHSYLTQAVATVSELTPPGYTMQQIVEERSADWVWARFYARHMPSTGDALELAQVNPLDTTQRLGPVARVTVEEFDALPEIADGWREVTVRLDPPYLSDGLGGLTWWAFTSGADGQSPWQVLGADANPLTTAPAGVYAEPGYGGKPAHAVVDGQSDESADLTLMFAQEMDAVTGLTVEPAVQPLSVVDEQCGRPTSKIPTGIRFHRLSWTPLNTAVVAGWGYYEVQRQDDTMAADAWETIAKVVEPAVAAVDDYEARVGVESRYRIRMMHRLGIAGPWSASVAATIAAPGVEGRNVDTGVLILTSNHNPGGNLAYVANFDRSTVEEFTFPEAGQVELQEMFDRDYRTAFRPLERGGVEFTRAVLVNAAAVPPETLDRGFQDLRDLAWDTVPYVCVRDELSGRWLSTLLVPSGQVKRRKAGQLQLAQVQVVEVTATPAPLDGGLAPCEGLRPEGQVSAVTASTPVPAAGIAGQVFSDPFDRTVADGLGGGWTIQEGVATNFSVGGEAATIELAATAPRTAVVGSGWADVDVQARFRFSAVATGAAINGYLIGRQVSTGTHYRARLAAQTDGKLAVALEKIVSGVLTNVTALAPVRDRFGDPLPYQAGPWYWMRLQIRGSSIRVAVWADTGPGMLRWEQSASDTDVQGAGQIGMRSVLTTGNTNVSPTVSVAALTAREPSTNDLDVRVELRPTGDEWTAELSRTDEDEATGWTLAAGPVSTCLTVWGGAGLQDCRDTQDLVVTRQRRWLRVAYGNEDGIGQAFVLFWRSDDGVTWENLGANQLPPEPPTIDPGRLALVLTGAVSVARIEVRDGIDGPVLAAPDFESQPAGTTTFVDGQGNQWEVDGRGICASA</sequence>
<reference evidence="1 2" key="1">
    <citation type="submission" date="2023-02" db="EMBL/GenBank/DDBJ databases">
        <authorList>
            <person name="Mo P."/>
        </authorList>
    </citation>
    <scope>NUCLEOTIDE SEQUENCE [LARGE SCALE GENOMIC DNA]</scope>
    <source>
        <strain evidence="1 2">HUAS 3</strain>
    </source>
</reference>
<proteinExistence type="predicted"/>
<accession>A0ABY7ZM11</accession>